<protein>
    <recommendedName>
        <fullName evidence="4">N-acetyltransferase domain-containing protein</fullName>
    </recommendedName>
</protein>
<dbReference type="AlphaFoldDB" id="A0A645J4X9"/>
<dbReference type="PROSITE" id="PS51186">
    <property type="entry name" value="GNAT"/>
    <property type="match status" value="1"/>
</dbReference>
<evidence type="ECO:0000313" key="5">
    <source>
        <dbReference type="EMBL" id="MPN57759.1"/>
    </source>
</evidence>
<evidence type="ECO:0000256" key="3">
    <source>
        <dbReference type="ARBA" id="ARBA00023315"/>
    </source>
</evidence>
<proteinExistence type="inferred from homology"/>
<gene>
    <name evidence="5" type="ORF">SDC9_205453</name>
</gene>
<feature type="domain" description="N-acetyltransferase" evidence="4">
    <location>
        <begin position="1"/>
        <end position="142"/>
    </location>
</feature>
<evidence type="ECO:0000256" key="2">
    <source>
        <dbReference type="ARBA" id="ARBA00022679"/>
    </source>
</evidence>
<sequence length="145" mass="16903">MAEYEEELDQVNATEEVLEKSLFDRNGAEVILGEFEGKPIGFALFHNDFSTFLGKPGIHLVDLYILPEMRQKGFGKAMLSYLADLTVERDCGRLEWWVHVWNDPAIKFYKSIGAFPLEKLQIYRLCDDGLKNFAHEFKKNYNYKK</sequence>
<dbReference type="PANTHER" id="PTHR10545">
    <property type="entry name" value="DIAMINE N-ACETYLTRANSFERASE"/>
    <property type="match status" value="1"/>
</dbReference>
<dbReference type="Gene3D" id="3.40.630.30">
    <property type="match status" value="1"/>
</dbReference>
<dbReference type="FunFam" id="3.40.630.30:FF:000064">
    <property type="entry name" value="GNAT family acetyltransferase"/>
    <property type="match status" value="1"/>
</dbReference>
<dbReference type="GO" id="GO:0008080">
    <property type="term" value="F:N-acetyltransferase activity"/>
    <property type="evidence" value="ECO:0007669"/>
    <property type="project" value="UniProtKB-ARBA"/>
</dbReference>
<dbReference type="Pfam" id="PF00583">
    <property type="entry name" value="Acetyltransf_1"/>
    <property type="match status" value="1"/>
</dbReference>
<comment type="similarity">
    <text evidence="1">Belongs to the acetyltransferase family.</text>
</comment>
<comment type="caution">
    <text evidence="5">The sequence shown here is derived from an EMBL/GenBank/DDBJ whole genome shotgun (WGS) entry which is preliminary data.</text>
</comment>
<evidence type="ECO:0000256" key="1">
    <source>
        <dbReference type="ARBA" id="ARBA00008694"/>
    </source>
</evidence>
<dbReference type="EMBL" id="VSSQ01129716">
    <property type="protein sequence ID" value="MPN57759.1"/>
    <property type="molecule type" value="Genomic_DNA"/>
</dbReference>
<dbReference type="PANTHER" id="PTHR10545:SF29">
    <property type="entry name" value="GH14572P-RELATED"/>
    <property type="match status" value="1"/>
</dbReference>
<dbReference type="CDD" id="cd04301">
    <property type="entry name" value="NAT_SF"/>
    <property type="match status" value="1"/>
</dbReference>
<reference evidence="5" key="1">
    <citation type="submission" date="2019-08" db="EMBL/GenBank/DDBJ databases">
        <authorList>
            <person name="Kucharzyk K."/>
            <person name="Murdoch R.W."/>
            <person name="Higgins S."/>
            <person name="Loffler F."/>
        </authorList>
    </citation>
    <scope>NUCLEOTIDE SEQUENCE</scope>
</reference>
<keyword evidence="3" id="KW-0012">Acyltransferase</keyword>
<name>A0A645J4X9_9ZZZZ</name>
<accession>A0A645J4X9</accession>
<organism evidence="5">
    <name type="scientific">bioreactor metagenome</name>
    <dbReference type="NCBI Taxonomy" id="1076179"/>
    <lineage>
        <taxon>unclassified sequences</taxon>
        <taxon>metagenomes</taxon>
        <taxon>ecological metagenomes</taxon>
    </lineage>
</organism>
<dbReference type="InterPro" id="IPR016181">
    <property type="entry name" value="Acyl_CoA_acyltransferase"/>
</dbReference>
<dbReference type="SUPFAM" id="SSF55729">
    <property type="entry name" value="Acyl-CoA N-acyltransferases (Nat)"/>
    <property type="match status" value="1"/>
</dbReference>
<dbReference type="InterPro" id="IPR051016">
    <property type="entry name" value="Diverse_Substrate_AcTransf"/>
</dbReference>
<evidence type="ECO:0000259" key="4">
    <source>
        <dbReference type="PROSITE" id="PS51186"/>
    </source>
</evidence>
<dbReference type="InterPro" id="IPR000182">
    <property type="entry name" value="GNAT_dom"/>
</dbReference>
<keyword evidence="2" id="KW-0808">Transferase</keyword>